<evidence type="ECO:0000256" key="6">
    <source>
        <dbReference type="ARBA" id="ARBA00023136"/>
    </source>
</evidence>
<keyword evidence="8" id="KW-0175">Coiled coil</keyword>
<dbReference type="EMBL" id="FPJE01000004">
    <property type="protein sequence ID" value="SFW28995.1"/>
    <property type="molecule type" value="Genomic_DNA"/>
</dbReference>
<evidence type="ECO:0000256" key="1">
    <source>
        <dbReference type="ARBA" id="ARBA00004442"/>
    </source>
</evidence>
<dbReference type="RefSeq" id="WP_072316224.1">
    <property type="nucleotide sequence ID" value="NZ_FPJE01000004.1"/>
</dbReference>
<keyword evidence="6" id="KW-0472">Membrane</keyword>
<dbReference type="AlphaFoldDB" id="A0A1K1N0V5"/>
<comment type="subcellular location">
    <subcellularLocation>
        <location evidence="1">Cell outer membrane</location>
    </subcellularLocation>
</comment>
<dbReference type="GO" id="GO:1990281">
    <property type="term" value="C:efflux pump complex"/>
    <property type="evidence" value="ECO:0007669"/>
    <property type="project" value="TreeGrafter"/>
</dbReference>
<keyword evidence="3" id="KW-0813">Transport</keyword>
<keyword evidence="5" id="KW-0812">Transmembrane</keyword>
<feature type="coiled-coil region" evidence="8">
    <location>
        <begin position="331"/>
        <end position="390"/>
    </location>
</feature>
<dbReference type="PANTHER" id="PTHR30026:SF20">
    <property type="entry name" value="OUTER MEMBRANE PROTEIN TOLC"/>
    <property type="match status" value="1"/>
</dbReference>
<dbReference type="SUPFAM" id="SSF56954">
    <property type="entry name" value="Outer membrane efflux proteins (OEP)"/>
    <property type="match status" value="1"/>
</dbReference>
<evidence type="ECO:0000256" key="8">
    <source>
        <dbReference type="SAM" id="Coils"/>
    </source>
</evidence>
<evidence type="ECO:0000256" key="4">
    <source>
        <dbReference type="ARBA" id="ARBA00022452"/>
    </source>
</evidence>
<name>A0A1K1N0V5_9FLAO</name>
<proteinExistence type="inferred from homology"/>
<dbReference type="GO" id="GO:0015562">
    <property type="term" value="F:efflux transmembrane transporter activity"/>
    <property type="evidence" value="ECO:0007669"/>
    <property type="project" value="InterPro"/>
</dbReference>
<comment type="similarity">
    <text evidence="2">Belongs to the outer membrane factor (OMF) (TC 1.B.17) family.</text>
</comment>
<dbReference type="PANTHER" id="PTHR30026">
    <property type="entry name" value="OUTER MEMBRANE PROTEIN TOLC"/>
    <property type="match status" value="1"/>
</dbReference>
<evidence type="ECO:0000313" key="11">
    <source>
        <dbReference type="Proteomes" id="UP000182248"/>
    </source>
</evidence>
<dbReference type="GO" id="GO:0009279">
    <property type="term" value="C:cell outer membrane"/>
    <property type="evidence" value="ECO:0007669"/>
    <property type="project" value="UniProtKB-SubCell"/>
</dbReference>
<feature type="chain" id="PRO_5012995637" evidence="9">
    <location>
        <begin position="21"/>
        <end position="439"/>
    </location>
</feature>
<dbReference type="InterPro" id="IPR051906">
    <property type="entry name" value="TolC-like"/>
</dbReference>
<dbReference type="Gene3D" id="1.20.1600.10">
    <property type="entry name" value="Outer membrane efflux proteins (OEP)"/>
    <property type="match status" value="1"/>
</dbReference>
<protein>
    <submittedName>
        <fullName evidence="10">Outer membrane protein</fullName>
    </submittedName>
</protein>
<reference evidence="10 11" key="1">
    <citation type="submission" date="2016-11" db="EMBL/GenBank/DDBJ databases">
        <authorList>
            <person name="Jaros S."/>
            <person name="Januszkiewicz K."/>
            <person name="Wedrychowicz H."/>
        </authorList>
    </citation>
    <scope>NUCLEOTIDE SEQUENCE [LARGE SCALE GENOMIC DNA]</scope>
    <source>
        <strain evidence="10 11">CGMCC 1.12145</strain>
    </source>
</reference>
<evidence type="ECO:0000256" key="9">
    <source>
        <dbReference type="SAM" id="SignalP"/>
    </source>
</evidence>
<sequence>MKRLIVMTLFLLGVNAGLIAQDDGIKWSLQDCIDHAVENNITIKEAALDKAGAEVDYEESKMSRLPNLSGSVSQSLTSGSSIDPITSDFVSQNIYATSLGLNSSVTLFQGNQINNQIKRSRLLVDGNSFYMEEAKNNVVLSITEAYLQALYNKESIVIAENTLASAEKEEARAKARYDAGDIAIKDYTDAQSQSASFRYDFIAAKNNYAQQVLTLKQLLELGPEVDFDIETKEVEAVPSLVPDKIEVYTTALEKMPEIGGSKNDVEVAEKSLDIAKGAYLPTLSLTGGLGSGYTNTQDLNFNDQLDVNFYKRVGLSLSIPIFQRYSTKAQVANAKIDIEKAKLSLNTKEKELYKKVETAWLNAIAYQEQLEALRVARDAAQKSYELAQKQYELGGLSTVDLVVSQNTYVNAAQKYTQTKYLRLLYSQLLEFYQGNDIKI</sequence>
<evidence type="ECO:0000256" key="5">
    <source>
        <dbReference type="ARBA" id="ARBA00022692"/>
    </source>
</evidence>
<dbReference type="GO" id="GO:0015288">
    <property type="term" value="F:porin activity"/>
    <property type="evidence" value="ECO:0007669"/>
    <property type="project" value="TreeGrafter"/>
</dbReference>
<evidence type="ECO:0000256" key="7">
    <source>
        <dbReference type="ARBA" id="ARBA00023237"/>
    </source>
</evidence>
<keyword evidence="11" id="KW-1185">Reference proteome</keyword>
<dbReference type="Pfam" id="PF02321">
    <property type="entry name" value="OEP"/>
    <property type="match status" value="2"/>
</dbReference>
<keyword evidence="7" id="KW-0998">Cell outer membrane</keyword>
<evidence type="ECO:0000256" key="3">
    <source>
        <dbReference type="ARBA" id="ARBA00022448"/>
    </source>
</evidence>
<keyword evidence="9" id="KW-0732">Signal</keyword>
<dbReference type="Proteomes" id="UP000182248">
    <property type="component" value="Unassembled WGS sequence"/>
</dbReference>
<feature type="signal peptide" evidence="9">
    <location>
        <begin position="1"/>
        <end position="20"/>
    </location>
</feature>
<dbReference type="InterPro" id="IPR003423">
    <property type="entry name" value="OMP_efflux"/>
</dbReference>
<accession>A0A1K1N0V5</accession>
<evidence type="ECO:0000313" key="10">
    <source>
        <dbReference type="EMBL" id="SFW28995.1"/>
    </source>
</evidence>
<dbReference type="OrthoDB" id="9811587at2"/>
<organism evidence="10 11">
    <name type="scientific">Sinomicrobium oceani</name>
    <dbReference type="NCBI Taxonomy" id="1150368"/>
    <lineage>
        <taxon>Bacteria</taxon>
        <taxon>Pseudomonadati</taxon>
        <taxon>Bacteroidota</taxon>
        <taxon>Flavobacteriia</taxon>
        <taxon>Flavobacteriales</taxon>
        <taxon>Flavobacteriaceae</taxon>
        <taxon>Sinomicrobium</taxon>
    </lineage>
</organism>
<keyword evidence="4" id="KW-1134">Transmembrane beta strand</keyword>
<evidence type="ECO:0000256" key="2">
    <source>
        <dbReference type="ARBA" id="ARBA00007613"/>
    </source>
</evidence>
<gene>
    <name evidence="10" type="ORF">SAMN02927921_00935</name>
</gene>
<dbReference type="STRING" id="1150368.SAMN02927921_00935"/>